<reference evidence="8 9" key="1">
    <citation type="journal article" date="2024" name="Nat. Commun.">
        <title>Phylogenomics reveals the evolutionary origins of lichenization in chlorophyte algae.</title>
        <authorList>
            <person name="Puginier C."/>
            <person name="Libourel C."/>
            <person name="Otte J."/>
            <person name="Skaloud P."/>
            <person name="Haon M."/>
            <person name="Grisel S."/>
            <person name="Petersen M."/>
            <person name="Berrin J.G."/>
            <person name="Delaux P.M."/>
            <person name="Dal Grande F."/>
            <person name="Keller J."/>
        </authorList>
    </citation>
    <scope>NUCLEOTIDE SEQUENCE [LARGE SCALE GENOMIC DNA]</scope>
    <source>
        <strain evidence="8 9">SAG 216-7</strain>
    </source>
</reference>
<keyword evidence="3" id="KW-0813">Transport</keyword>
<dbReference type="PANTHER" id="PTHR11134">
    <property type="entry name" value="ADAPTOR COMPLEX SUBUNIT BETA FAMILY MEMBER"/>
    <property type="match status" value="1"/>
</dbReference>
<dbReference type="InterPro" id="IPR015151">
    <property type="entry name" value="B-adaptin_app_sub_C"/>
</dbReference>
<feature type="region of interest" description="Disordered" evidence="6">
    <location>
        <begin position="603"/>
        <end position="651"/>
    </location>
</feature>
<dbReference type="Pfam" id="PF09066">
    <property type="entry name" value="B2-adapt-app_C"/>
    <property type="match status" value="1"/>
</dbReference>
<protein>
    <recommendedName>
        <fullName evidence="7">Beta-adaptin appendage C-terminal subdomain domain-containing protein</fullName>
    </recommendedName>
</protein>
<dbReference type="InterPro" id="IPR016024">
    <property type="entry name" value="ARM-type_fold"/>
</dbReference>
<evidence type="ECO:0000256" key="6">
    <source>
        <dbReference type="SAM" id="MobiDB-lite"/>
    </source>
</evidence>
<proteinExistence type="inferred from homology"/>
<evidence type="ECO:0000256" key="2">
    <source>
        <dbReference type="ARBA" id="ARBA00006613"/>
    </source>
</evidence>
<keyword evidence="4" id="KW-0653">Protein transport</keyword>
<comment type="caution">
    <text evidence="8">The sequence shown here is derived from an EMBL/GenBank/DDBJ whole genome shotgun (WGS) entry which is preliminary data.</text>
</comment>
<gene>
    <name evidence="8" type="ORF">WJX75_000719</name>
</gene>
<accession>A0ABR2YQJ1</accession>
<name>A0ABR2YQJ1_9CHLO</name>
<organism evidence="8 9">
    <name type="scientific">Coccomyxa subellipsoidea</name>
    <dbReference type="NCBI Taxonomy" id="248742"/>
    <lineage>
        <taxon>Eukaryota</taxon>
        <taxon>Viridiplantae</taxon>
        <taxon>Chlorophyta</taxon>
        <taxon>core chlorophytes</taxon>
        <taxon>Trebouxiophyceae</taxon>
        <taxon>Trebouxiophyceae incertae sedis</taxon>
        <taxon>Coccomyxaceae</taxon>
        <taxon>Coccomyxa</taxon>
    </lineage>
</organism>
<evidence type="ECO:0000256" key="5">
    <source>
        <dbReference type="ARBA" id="ARBA00023136"/>
    </source>
</evidence>
<dbReference type="InterPro" id="IPR011989">
    <property type="entry name" value="ARM-like"/>
</dbReference>
<evidence type="ECO:0000256" key="1">
    <source>
        <dbReference type="ARBA" id="ARBA00004308"/>
    </source>
</evidence>
<keyword evidence="9" id="KW-1185">Reference proteome</keyword>
<feature type="compositionally biased region" description="Polar residues" evidence="6">
    <location>
        <begin position="629"/>
        <end position="644"/>
    </location>
</feature>
<dbReference type="SUPFAM" id="SSF48371">
    <property type="entry name" value="ARM repeat"/>
    <property type="match status" value="1"/>
</dbReference>
<sequence length="833" mass="90016">MGESKSRGEQAEIRTTLASLASTSGSSKGETAVTAKRDVFKKIINYITIGIDMSSMFMQVMTCAVSSGEDIVLKKMLYLYICTYAQSNPDLTLLTINLLTKDCKDQDPTIRGLALRSLCQLRVANLVEYIMSPIQQGLQDAHPYVRRTAVMGVLKVYHLDKAAVLNAGMLETLQETMVQDKDAQVVANCISVLKQAGAAQMLVSRSLVIPLLNRIKEFSEWAQCQVLEAVSAYKPANEQEVFDIMNVLDDRLLHSNSAVVMATVKLFLHLTLTMPPTHQQVLERIKDPLQTLISRDHFETAYAVLAHFLLIAQRAPVLFSQIYTTFFCRQNEPSYIKTLKLEILTALADETNAYEIATELTEYVNDIDEQLAREAVKAVGRIAIEVQDVGGIVERLLGFLETGKSFVTAEAVIQIKDLLRRYPSIAEACLASVSSIAPEDVTEPEGRAAFIWILGEYGHNIQDAPYLLEPLGSSFADEPVPVRLALLAAVGKLFFKRPPECQRLLGTVLAAAMGDSNQDVHDRALLYYRLLQQSAKEAERVVGAPLPAISHFAEEQSPELRDRIFDEFNSLAVVLRAPSANFIQESHVSAADDALEAPAALPETPRAAAEVDEGSALLSSHEQEEALIDTSTSNGNSPGPSLVSTAGPAAVPTTSASAVDDLLGLSGGDFAMPVAATPAPPPTLSLEPRPVLTPAAFQASWGSLQPAARFSHPLPPSALAAIEANNHQDFCRRTGAVGIATMASGGVAPTFRFYMYAKPMGGPSMVLLEAIVDKSAGSASVTLKCEDAASVQPFAELFRRQLDAMAGVDTLGPALHSGWRMTKGGSQMGPTMI</sequence>
<dbReference type="InterPro" id="IPR026739">
    <property type="entry name" value="AP_beta"/>
</dbReference>
<dbReference type="Pfam" id="PF01602">
    <property type="entry name" value="Adaptin_N"/>
    <property type="match status" value="1"/>
</dbReference>
<evidence type="ECO:0000256" key="3">
    <source>
        <dbReference type="ARBA" id="ARBA00022448"/>
    </source>
</evidence>
<dbReference type="Proteomes" id="UP001491310">
    <property type="component" value="Unassembled WGS sequence"/>
</dbReference>
<dbReference type="InterPro" id="IPR002553">
    <property type="entry name" value="Clathrin/coatomer_adapt-like_N"/>
</dbReference>
<feature type="domain" description="Beta-adaptin appendage C-terminal subdomain" evidence="7">
    <location>
        <begin position="684"/>
        <end position="803"/>
    </location>
</feature>
<evidence type="ECO:0000259" key="7">
    <source>
        <dbReference type="SMART" id="SM01020"/>
    </source>
</evidence>
<dbReference type="InterPro" id="IPR012295">
    <property type="entry name" value="TBP_dom_sf"/>
</dbReference>
<dbReference type="Gene3D" id="1.25.10.10">
    <property type="entry name" value="Leucine-rich Repeat Variant"/>
    <property type="match status" value="1"/>
</dbReference>
<comment type="subcellular location">
    <subcellularLocation>
        <location evidence="1">Endomembrane system</location>
    </subcellularLocation>
</comment>
<evidence type="ECO:0000313" key="8">
    <source>
        <dbReference type="EMBL" id="KAK9909335.1"/>
    </source>
</evidence>
<evidence type="ECO:0000256" key="4">
    <source>
        <dbReference type="ARBA" id="ARBA00022927"/>
    </source>
</evidence>
<dbReference type="Gene3D" id="3.30.310.10">
    <property type="entry name" value="TATA-Binding Protein"/>
    <property type="match status" value="1"/>
</dbReference>
<dbReference type="EMBL" id="JALJOT010000006">
    <property type="protein sequence ID" value="KAK9909335.1"/>
    <property type="molecule type" value="Genomic_DNA"/>
</dbReference>
<dbReference type="SMART" id="SM01020">
    <property type="entry name" value="B2-adapt-app_C"/>
    <property type="match status" value="1"/>
</dbReference>
<evidence type="ECO:0000313" key="9">
    <source>
        <dbReference type="Proteomes" id="UP001491310"/>
    </source>
</evidence>
<comment type="similarity">
    <text evidence="2">Belongs to the adaptor complexes large subunit family.</text>
</comment>
<keyword evidence="5" id="KW-0472">Membrane</keyword>